<accession>A0A4Y2ID89</accession>
<keyword evidence="2" id="KW-1185">Reference proteome</keyword>
<comment type="caution">
    <text evidence="1">The sequence shown here is derived from an EMBL/GenBank/DDBJ whole genome shotgun (WGS) entry which is preliminary data.</text>
</comment>
<name>A0A4Y2ID89_ARAVE</name>
<dbReference type="EMBL" id="BGPR01002568">
    <property type="protein sequence ID" value="GBM75608.1"/>
    <property type="molecule type" value="Genomic_DNA"/>
</dbReference>
<proteinExistence type="predicted"/>
<protein>
    <submittedName>
        <fullName evidence="1">Uncharacterized protein</fullName>
    </submittedName>
</protein>
<reference evidence="1 2" key="1">
    <citation type="journal article" date="2019" name="Sci. Rep.">
        <title>Orb-weaving spider Araneus ventricosus genome elucidates the spidroin gene catalogue.</title>
        <authorList>
            <person name="Kono N."/>
            <person name="Nakamura H."/>
            <person name="Ohtoshi R."/>
            <person name="Moran D.A.P."/>
            <person name="Shinohara A."/>
            <person name="Yoshida Y."/>
            <person name="Fujiwara M."/>
            <person name="Mori M."/>
            <person name="Tomita M."/>
            <person name="Arakawa K."/>
        </authorList>
    </citation>
    <scope>NUCLEOTIDE SEQUENCE [LARGE SCALE GENOMIC DNA]</scope>
</reference>
<evidence type="ECO:0000313" key="1">
    <source>
        <dbReference type="EMBL" id="GBM75608.1"/>
    </source>
</evidence>
<dbReference type="Proteomes" id="UP000499080">
    <property type="component" value="Unassembled WGS sequence"/>
</dbReference>
<dbReference type="AlphaFoldDB" id="A0A4Y2ID89"/>
<evidence type="ECO:0000313" key="2">
    <source>
        <dbReference type="Proteomes" id="UP000499080"/>
    </source>
</evidence>
<sequence length="100" mass="11203">MCPVKCVTPHSGSVVGRTDFLAHSKKSTSARKVEGGSSPIRPDPHRVQWNDLSYFCGEVRNTFDMQAKLYVKFSVERILECNLKLGPNVTRIRTATLSYS</sequence>
<organism evidence="1 2">
    <name type="scientific">Araneus ventricosus</name>
    <name type="common">Orbweaver spider</name>
    <name type="synonym">Epeira ventricosa</name>
    <dbReference type="NCBI Taxonomy" id="182803"/>
    <lineage>
        <taxon>Eukaryota</taxon>
        <taxon>Metazoa</taxon>
        <taxon>Ecdysozoa</taxon>
        <taxon>Arthropoda</taxon>
        <taxon>Chelicerata</taxon>
        <taxon>Arachnida</taxon>
        <taxon>Araneae</taxon>
        <taxon>Araneomorphae</taxon>
        <taxon>Entelegynae</taxon>
        <taxon>Araneoidea</taxon>
        <taxon>Araneidae</taxon>
        <taxon>Araneus</taxon>
    </lineage>
</organism>
<gene>
    <name evidence="1" type="ORF">AVEN_101302_1</name>
</gene>